<dbReference type="Gene3D" id="3.90.190.20">
    <property type="entry name" value="Mur ligase, C-terminal domain"/>
    <property type="match status" value="1"/>
</dbReference>
<accession>A0ABT7YFN7</accession>
<dbReference type="RefSeq" id="WP_290001516.1">
    <property type="nucleotide sequence ID" value="NZ_JAUEPH010000006.1"/>
</dbReference>
<comment type="caution">
    <text evidence="18">The sequence shown here is derived from an EMBL/GenBank/DDBJ whole genome shotgun (WGS) entry which is preliminary data.</text>
</comment>
<evidence type="ECO:0000256" key="2">
    <source>
        <dbReference type="ARBA" id="ARBA00004752"/>
    </source>
</evidence>
<evidence type="ECO:0000256" key="8">
    <source>
        <dbReference type="ARBA" id="ARBA00022840"/>
    </source>
</evidence>
<evidence type="ECO:0000256" key="9">
    <source>
        <dbReference type="ARBA" id="ARBA00022960"/>
    </source>
</evidence>
<evidence type="ECO:0000259" key="17">
    <source>
        <dbReference type="Pfam" id="PF08245"/>
    </source>
</evidence>
<keyword evidence="6 14" id="KW-0132">Cell division</keyword>
<protein>
    <recommendedName>
        <fullName evidence="3 14">UDP-N-acetylmuramate--L-alanine ligase</fullName>
        <ecNumber evidence="3 14">6.3.2.8</ecNumber>
    </recommendedName>
    <alternativeName>
        <fullName evidence="14">UDP-N-acetylmuramoyl-L-alanine synthetase</fullName>
    </alternativeName>
</protein>
<evidence type="ECO:0000256" key="6">
    <source>
        <dbReference type="ARBA" id="ARBA00022618"/>
    </source>
</evidence>
<keyword evidence="8 14" id="KW-0067">ATP-binding</keyword>
<dbReference type="SUPFAM" id="SSF53623">
    <property type="entry name" value="MurD-like peptide ligases, catalytic domain"/>
    <property type="match status" value="1"/>
</dbReference>
<dbReference type="InterPro" id="IPR036565">
    <property type="entry name" value="Mur-like_cat_sf"/>
</dbReference>
<evidence type="ECO:0000256" key="12">
    <source>
        <dbReference type="ARBA" id="ARBA00023316"/>
    </source>
</evidence>
<evidence type="ECO:0000259" key="15">
    <source>
        <dbReference type="Pfam" id="PF01225"/>
    </source>
</evidence>
<dbReference type="SUPFAM" id="SSF53244">
    <property type="entry name" value="MurD-like peptide ligases, peptide-binding domain"/>
    <property type="match status" value="1"/>
</dbReference>
<evidence type="ECO:0000313" key="18">
    <source>
        <dbReference type="EMBL" id="MDN3205303.1"/>
    </source>
</evidence>
<keyword evidence="7 14" id="KW-0547">Nucleotide-binding</keyword>
<dbReference type="PANTHER" id="PTHR43445">
    <property type="entry name" value="UDP-N-ACETYLMURAMATE--L-ALANINE LIGASE-RELATED"/>
    <property type="match status" value="1"/>
</dbReference>
<evidence type="ECO:0000256" key="3">
    <source>
        <dbReference type="ARBA" id="ARBA00012211"/>
    </source>
</evidence>
<dbReference type="SUPFAM" id="SSF51984">
    <property type="entry name" value="MurCD N-terminal domain"/>
    <property type="match status" value="1"/>
</dbReference>
<keyword evidence="4 14" id="KW-0963">Cytoplasm</keyword>
<dbReference type="InterPro" id="IPR050061">
    <property type="entry name" value="MurCDEF_pg_biosynth"/>
</dbReference>
<evidence type="ECO:0000256" key="10">
    <source>
        <dbReference type="ARBA" id="ARBA00022984"/>
    </source>
</evidence>
<feature type="binding site" evidence="14">
    <location>
        <begin position="120"/>
        <end position="126"/>
    </location>
    <ligand>
        <name>ATP</name>
        <dbReference type="ChEBI" id="CHEBI:30616"/>
    </ligand>
</feature>
<name>A0ABT7YFN7_9BACT</name>
<dbReference type="InterPro" id="IPR013221">
    <property type="entry name" value="Mur_ligase_cen"/>
</dbReference>
<comment type="catalytic activity">
    <reaction evidence="13 14">
        <text>UDP-N-acetyl-alpha-D-muramate + L-alanine + ATP = UDP-N-acetyl-alpha-D-muramoyl-L-alanine + ADP + phosphate + H(+)</text>
        <dbReference type="Rhea" id="RHEA:23372"/>
        <dbReference type="ChEBI" id="CHEBI:15378"/>
        <dbReference type="ChEBI" id="CHEBI:30616"/>
        <dbReference type="ChEBI" id="CHEBI:43474"/>
        <dbReference type="ChEBI" id="CHEBI:57972"/>
        <dbReference type="ChEBI" id="CHEBI:70757"/>
        <dbReference type="ChEBI" id="CHEBI:83898"/>
        <dbReference type="ChEBI" id="CHEBI:456216"/>
        <dbReference type="EC" id="6.3.2.8"/>
    </reaction>
</comment>
<dbReference type="EMBL" id="JAUEPH010000006">
    <property type="protein sequence ID" value="MDN3205303.1"/>
    <property type="molecule type" value="Genomic_DNA"/>
</dbReference>
<gene>
    <name evidence="14 18" type="primary">murC</name>
    <name evidence="18" type="ORF">QVH07_14160</name>
</gene>
<dbReference type="Gene3D" id="3.40.1190.10">
    <property type="entry name" value="Mur-like, catalytic domain"/>
    <property type="match status" value="1"/>
</dbReference>
<feature type="domain" description="Mur ligase N-terminal catalytic" evidence="15">
    <location>
        <begin position="10"/>
        <end position="112"/>
    </location>
</feature>
<organism evidence="18 19">
    <name type="scientific">Algoriphagus sediminis</name>
    <dbReference type="NCBI Taxonomy" id="3057113"/>
    <lineage>
        <taxon>Bacteria</taxon>
        <taxon>Pseudomonadati</taxon>
        <taxon>Bacteroidota</taxon>
        <taxon>Cytophagia</taxon>
        <taxon>Cytophagales</taxon>
        <taxon>Cyclobacteriaceae</taxon>
        <taxon>Algoriphagus</taxon>
    </lineage>
</organism>
<comment type="similarity">
    <text evidence="14">Belongs to the MurCDEF family.</text>
</comment>
<evidence type="ECO:0000256" key="7">
    <source>
        <dbReference type="ARBA" id="ARBA00022741"/>
    </source>
</evidence>
<dbReference type="Proteomes" id="UP001171916">
    <property type="component" value="Unassembled WGS sequence"/>
</dbReference>
<comment type="function">
    <text evidence="14">Cell wall formation.</text>
</comment>
<comment type="subcellular location">
    <subcellularLocation>
        <location evidence="1 14">Cytoplasm</location>
    </subcellularLocation>
</comment>
<feature type="domain" description="Mur ligase C-terminal" evidence="16">
    <location>
        <begin position="322"/>
        <end position="425"/>
    </location>
</feature>
<keyword evidence="9 14" id="KW-0133">Cell shape</keyword>
<dbReference type="InterPro" id="IPR000713">
    <property type="entry name" value="Mur_ligase_N"/>
</dbReference>
<evidence type="ECO:0000256" key="1">
    <source>
        <dbReference type="ARBA" id="ARBA00004496"/>
    </source>
</evidence>
<sequence length="469" mass="51844">MSLKGIHSAHFLGIGGIGMSSIARWCTSKGIAVSGYDRTPSALIDELIKEGVKISFEDSLATIPDEIKKNKEKCLIIWTPALPEESIQLSYFRDQGYTLLKRSEMLGNITDGKFCIAVAGTHGKTTTSSMIAHLLYQADVPVTAFLGGLSQNYQSNFLLSGKKGKDTVFVVEADEFDRSFLWLKPSIGVITSVDADHLDVYGSEDSMILSFTDFVNLIHKKGKLFIQTNANQKLNKPSGKKLKVKEYGLRSSQITAENIKAKPNSFVFDYQDGDHRITGIELPIPGYHNVENALVAIAIGLSQGLSSQQIKEGMKSFKGVKRRFEIHLSKPTCVYIDDYAHHPEEIRSLLSSVRAMYPSLKITAIFQPHLYTRTRDFAKGFSESLSLADEVILLEIYPAREKPIAGISSEILLEEITSSRKEVIAKENLMESLSTRNLEAVITIGAGDIDRLVPEVAQFLSSNNTVSEL</sequence>
<comment type="pathway">
    <text evidence="2 14">Cell wall biogenesis; peptidoglycan biosynthesis.</text>
</comment>
<keyword evidence="10 14" id="KW-0573">Peptidoglycan synthesis</keyword>
<evidence type="ECO:0000313" key="19">
    <source>
        <dbReference type="Proteomes" id="UP001171916"/>
    </source>
</evidence>
<evidence type="ECO:0000256" key="13">
    <source>
        <dbReference type="ARBA" id="ARBA00047833"/>
    </source>
</evidence>
<dbReference type="Pfam" id="PF08245">
    <property type="entry name" value="Mur_ligase_M"/>
    <property type="match status" value="1"/>
</dbReference>
<dbReference type="InterPro" id="IPR036615">
    <property type="entry name" value="Mur_ligase_C_dom_sf"/>
</dbReference>
<feature type="domain" description="Mur ligase central" evidence="17">
    <location>
        <begin position="118"/>
        <end position="299"/>
    </location>
</feature>
<dbReference type="Gene3D" id="3.40.50.720">
    <property type="entry name" value="NAD(P)-binding Rossmann-like Domain"/>
    <property type="match status" value="1"/>
</dbReference>
<evidence type="ECO:0000256" key="11">
    <source>
        <dbReference type="ARBA" id="ARBA00023306"/>
    </source>
</evidence>
<dbReference type="HAMAP" id="MF_00046">
    <property type="entry name" value="MurC"/>
    <property type="match status" value="1"/>
</dbReference>
<dbReference type="InterPro" id="IPR004101">
    <property type="entry name" value="Mur_ligase_C"/>
</dbReference>
<keyword evidence="11 14" id="KW-0131">Cell cycle</keyword>
<reference evidence="18" key="1">
    <citation type="submission" date="2023-06" db="EMBL/GenBank/DDBJ databases">
        <title>Robiginitalea aurantiacus sp. nov. and Algoriphagus sediminis sp. nov., isolated from coastal sediment.</title>
        <authorList>
            <person name="Zhou Z.Y."/>
            <person name="An J."/>
            <person name="Jia Y.W."/>
            <person name="Du Z.J."/>
        </authorList>
    </citation>
    <scope>NUCLEOTIDE SEQUENCE</scope>
    <source>
        <strain evidence="18">C2-7</strain>
    </source>
</reference>
<dbReference type="Pfam" id="PF02875">
    <property type="entry name" value="Mur_ligase_C"/>
    <property type="match status" value="1"/>
</dbReference>
<dbReference type="EC" id="6.3.2.8" evidence="3 14"/>
<dbReference type="GO" id="GO:0008763">
    <property type="term" value="F:UDP-N-acetylmuramate-L-alanine ligase activity"/>
    <property type="evidence" value="ECO:0007669"/>
    <property type="project" value="UniProtKB-EC"/>
</dbReference>
<proteinExistence type="inferred from homology"/>
<evidence type="ECO:0000256" key="4">
    <source>
        <dbReference type="ARBA" id="ARBA00022490"/>
    </source>
</evidence>
<keyword evidence="5 14" id="KW-0436">Ligase</keyword>
<dbReference type="Pfam" id="PF01225">
    <property type="entry name" value="Mur_ligase"/>
    <property type="match status" value="1"/>
</dbReference>
<keyword evidence="12 14" id="KW-0961">Cell wall biogenesis/degradation</keyword>
<dbReference type="InterPro" id="IPR005758">
    <property type="entry name" value="UDP-N-AcMur_Ala_ligase_MurC"/>
</dbReference>
<evidence type="ECO:0000259" key="16">
    <source>
        <dbReference type="Pfam" id="PF02875"/>
    </source>
</evidence>
<dbReference type="PANTHER" id="PTHR43445:SF3">
    <property type="entry name" value="UDP-N-ACETYLMURAMATE--L-ALANINE LIGASE"/>
    <property type="match status" value="1"/>
</dbReference>
<dbReference type="NCBIfam" id="TIGR01082">
    <property type="entry name" value="murC"/>
    <property type="match status" value="1"/>
</dbReference>
<evidence type="ECO:0000256" key="5">
    <source>
        <dbReference type="ARBA" id="ARBA00022598"/>
    </source>
</evidence>
<keyword evidence="19" id="KW-1185">Reference proteome</keyword>
<evidence type="ECO:0000256" key="14">
    <source>
        <dbReference type="HAMAP-Rule" id="MF_00046"/>
    </source>
</evidence>